<evidence type="ECO:0000313" key="10">
    <source>
        <dbReference type="Proteomes" id="UP000501408"/>
    </source>
</evidence>
<keyword evidence="10" id="KW-1185">Reference proteome</keyword>
<evidence type="ECO:0000256" key="7">
    <source>
        <dbReference type="SAM" id="Phobius"/>
    </source>
</evidence>
<dbReference type="InterPro" id="IPR003660">
    <property type="entry name" value="HAMP_dom"/>
</dbReference>
<dbReference type="PANTHER" id="PTHR45436">
    <property type="entry name" value="SENSOR HISTIDINE KINASE YKOH"/>
    <property type="match status" value="1"/>
</dbReference>
<organism evidence="9 10">
    <name type="scientific">Salinivibrio costicola</name>
    <name type="common">Vibrio costicola</name>
    <dbReference type="NCBI Taxonomy" id="51367"/>
    <lineage>
        <taxon>Bacteria</taxon>
        <taxon>Pseudomonadati</taxon>
        <taxon>Pseudomonadota</taxon>
        <taxon>Gammaproteobacteria</taxon>
        <taxon>Vibrionales</taxon>
        <taxon>Vibrionaceae</taxon>
        <taxon>Salinivibrio</taxon>
    </lineage>
</organism>
<evidence type="ECO:0000256" key="5">
    <source>
        <dbReference type="ARBA" id="ARBA00022777"/>
    </source>
</evidence>
<feature type="domain" description="HAMP" evidence="8">
    <location>
        <begin position="357"/>
        <end position="410"/>
    </location>
</feature>
<evidence type="ECO:0000256" key="4">
    <source>
        <dbReference type="ARBA" id="ARBA00022679"/>
    </source>
</evidence>
<comment type="catalytic activity">
    <reaction evidence="1">
        <text>ATP + protein L-histidine = ADP + protein N-phospho-L-histidine.</text>
        <dbReference type="EC" id="2.7.13.3"/>
    </reaction>
</comment>
<accession>A0ABX6K5Y5</accession>
<feature type="transmembrane region" description="Helical" evidence="7">
    <location>
        <begin position="333"/>
        <end position="355"/>
    </location>
</feature>
<evidence type="ECO:0000256" key="3">
    <source>
        <dbReference type="ARBA" id="ARBA00022553"/>
    </source>
</evidence>
<dbReference type="SMART" id="SM00304">
    <property type="entry name" value="HAMP"/>
    <property type="match status" value="1"/>
</dbReference>
<evidence type="ECO:0000259" key="8">
    <source>
        <dbReference type="PROSITE" id="PS50885"/>
    </source>
</evidence>
<keyword evidence="5" id="KW-0418">Kinase</keyword>
<dbReference type="SUPFAM" id="SSF158472">
    <property type="entry name" value="HAMP domain-like"/>
    <property type="match status" value="1"/>
</dbReference>
<evidence type="ECO:0000313" key="9">
    <source>
        <dbReference type="EMBL" id="QIR06941.1"/>
    </source>
</evidence>
<evidence type="ECO:0000256" key="1">
    <source>
        <dbReference type="ARBA" id="ARBA00000085"/>
    </source>
</evidence>
<evidence type="ECO:0000256" key="6">
    <source>
        <dbReference type="ARBA" id="ARBA00023012"/>
    </source>
</evidence>
<name>A0ABX6K5Y5_SALCS</name>
<dbReference type="Gene3D" id="6.10.340.10">
    <property type="match status" value="1"/>
</dbReference>
<feature type="transmembrane region" description="Helical" evidence="7">
    <location>
        <begin position="15"/>
        <end position="36"/>
    </location>
</feature>
<reference evidence="9 10" key="1">
    <citation type="submission" date="2020-03" db="EMBL/GenBank/DDBJ databases">
        <title>Genome mining reveals the biosynthetic pathways of PHA and ectoines of the halophilic strain Salinivibrio costicola M318 isolated from fermented shrimp paste.</title>
        <authorList>
            <person name="Doan T.V."/>
            <person name="Tran L.T."/>
            <person name="Trieu T.A."/>
            <person name="Nguyen Q.V."/>
            <person name="Quach T.N."/>
            <person name="Phi T.Q."/>
            <person name="Kumar S."/>
        </authorList>
    </citation>
    <scope>NUCLEOTIDE SEQUENCE [LARGE SCALE GENOMIC DNA]</scope>
    <source>
        <strain evidence="9 10">M318</strain>
    </source>
</reference>
<dbReference type="EMBL" id="CP050266">
    <property type="protein sequence ID" value="QIR06941.1"/>
    <property type="molecule type" value="Genomic_DNA"/>
</dbReference>
<gene>
    <name evidence="9" type="ORF">HBA18_11515</name>
</gene>
<dbReference type="Proteomes" id="UP000501408">
    <property type="component" value="Chromosome 1"/>
</dbReference>
<dbReference type="PROSITE" id="PS50885">
    <property type="entry name" value="HAMP"/>
    <property type="match status" value="1"/>
</dbReference>
<dbReference type="CDD" id="cd22890">
    <property type="entry name" value="ChiS-DBD"/>
    <property type="match status" value="1"/>
</dbReference>
<keyword evidence="6" id="KW-0902">Two-component regulatory system</keyword>
<dbReference type="Pfam" id="PF00672">
    <property type="entry name" value="HAMP"/>
    <property type="match status" value="1"/>
</dbReference>
<keyword evidence="3" id="KW-0597">Phosphoprotein</keyword>
<keyword evidence="4" id="KW-0808">Transferase</keyword>
<keyword evidence="7" id="KW-0812">Transmembrane</keyword>
<dbReference type="InterPro" id="IPR050428">
    <property type="entry name" value="TCS_sensor_his_kinase"/>
</dbReference>
<evidence type="ECO:0000256" key="2">
    <source>
        <dbReference type="ARBA" id="ARBA00012438"/>
    </source>
</evidence>
<dbReference type="EC" id="2.7.13.3" evidence="2"/>
<protein>
    <recommendedName>
        <fullName evidence="2">histidine kinase</fullName>
        <ecNumber evidence="2">2.7.13.3</ecNumber>
    </recommendedName>
</protein>
<sequence>MQMDMGYSTRLQRRFMWWFFSLSIIPVVILTGYFTWSQSQLLITQAHQQLENERDRYYFTIKEYFHDQVRAVVNLADSDLAISSGGRFYGFPNAFAQLGEDTSQAHRQLMQILQQNAGTHLKTNNQNYHRLYRQFNRQYQSWMARYEFNNVAMFDRSQHLVFAVKATPQLLADTRLHQAVTQLLDAPPEQRPKWVRTHFAPQGSRTMQAWYLAPILKSGQIQSILAVSTTTDNLSAMLRQLQRPHSGLWLIDQSHQSLLSGWVPRSSHAKLAVSPPQAAIIKSLEGQQGVLSPSDYALMPQLTAYRPVSIGNTSWALITCTPKQSAYQPLYRLYSISVTLVIALIVLLLFIGHWLSHRLALPMLQLTWCAEQFAAGELDYPVTHRQRQDEIGRLATALSHLQHRLKTTCFSTSFPSTSEYTPAMQSDSLHHSLVIAMNLALEAWGGDKVGLAEQSGLWRVYSDKGSLQTRTLDKYLHLETVPKTPRWRNVVRSLDFVLQHTDRQSPYYQPLKQAQQEIQHWITDRR</sequence>
<dbReference type="PANTHER" id="PTHR45436:SF5">
    <property type="entry name" value="SENSOR HISTIDINE KINASE TRCS"/>
    <property type="match status" value="1"/>
</dbReference>
<keyword evidence="7" id="KW-1133">Transmembrane helix</keyword>
<dbReference type="CDD" id="cd06225">
    <property type="entry name" value="HAMP"/>
    <property type="match status" value="1"/>
</dbReference>
<keyword evidence="7" id="KW-0472">Membrane</keyword>
<proteinExistence type="predicted"/>